<evidence type="ECO:0000313" key="1">
    <source>
        <dbReference type="EMBL" id="DAD83378.1"/>
    </source>
</evidence>
<proteinExistence type="predicted"/>
<sequence length="30" mass="3423">MNNSKLDKRSQNSLFTGVEAQQMRVGQVKK</sequence>
<reference evidence="1" key="1">
    <citation type="journal article" date="2021" name="Proc. Natl. Acad. Sci. U.S.A.">
        <title>A Catalog of Tens of Thousands of Viruses from Human Metagenomes Reveals Hidden Associations with Chronic Diseases.</title>
        <authorList>
            <person name="Tisza M.J."/>
            <person name="Buck C.B."/>
        </authorList>
    </citation>
    <scope>NUCLEOTIDE SEQUENCE</scope>
    <source>
        <strain evidence="1">Ct3Pt8</strain>
    </source>
</reference>
<accession>A0A8S5MMJ1</accession>
<name>A0A8S5MMJ1_9CAUD</name>
<protein>
    <submittedName>
        <fullName evidence="1">Uncharacterized protein</fullName>
    </submittedName>
</protein>
<dbReference type="EMBL" id="BK014935">
    <property type="protein sequence ID" value="DAD83378.1"/>
    <property type="molecule type" value="Genomic_DNA"/>
</dbReference>
<organism evidence="1">
    <name type="scientific">Myoviridae sp. ct3Pt8</name>
    <dbReference type="NCBI Taxonomy" id="2826608"/>
    <lineage>
        <taxon>Viruses</taxon>
        <taxon>Duplodnaviria</taxon>
        <taxon>Heunggongvirae</taxon>
        <taxon>Uroviricota</taxon>
        <taxon>Caudoviricetes</taxon>
    </lineage>
</organism>